<evidence type="ECO:0000313" key="1">
    <source>
        <dbReference type="EMBL" id="KAF0676883.1"/>
    </source>
</evidence>
<evidence type="ECO:0000313" key="2">
    <source>
        <dbReference type="Proteomes" id="UP000698242"/>
    </source>
</evidence>
<reference evidence="1" key="1">
    <citation type="submission" date="2013-03" db="EMBL/GenBank/DDBJ databases">
        <title>Genome Sequence of the Profundibacterium mesophilum strain KAUST100406-0324T from Red Sea, a novel genus in the family Rhodobacteraceae.</title>
        <authorList>
            <person name="Essack M."/>
            <person name="Alam I."/>
            <person name="Lafi F."/>
            <person name="Alawi W."/>
            <person name="Kamanu F."/>
            <person name="Al-Suwailem A."/>
            <person name="Lee O.O."/>
            <person name="Xu Y."/>
            <person name="Bajic V."/>
            <person name="Qian P.-Y."/>
            <person name="Archer J."/>
        </authorList>
    </citation>
    <scope>NUCLEOTIDE SEQUENCE</scope>
    <source>
        <strain evidence="1">KAUST100406-0324</strain>
    </source>
</reference>
<accession>A0A921P0D8</accession>
<comment type="caution">
    <text evidence="1">The sequence shown here is derived from an EMBL/GenBank/DDBJ whole genome shotgun (WGS) entry which is preliminary data.</text>
</comment>
<organism evidence="1 2">
    <name type="scientific">Profundibacterium mesophilum KAUST100406-0324</name>
    <dbReference type="NCBI Taxonomy" id="1037889"/>
    <lineage>
        <taxon>Bacteria</taxon>
        <taxon>Pseudomonadati</taxon>
        <taxon>Pseudomonadota</taxon>
        <taxon>Alphaproteobacteria</taxon>
        <taxon>Rhodobacterales</taxon>
        <taxon>Roseobacteraceae</taxon>
        <taxon>Profundibacterium</taxon>
    </lineage>
</organism>
<dbReference type="OrthoDB" id="7876148at2"/>
<gene>
    <name evidence="1" type="ORF">PMES_00679</name>
</gene>
<name>A0A921P0D8_9RHOB</name>
<dbReference type="EMBL" id="APKE01000010">
    <property type="protein sequence ID" value="KAF0676883.1"/>
    <property type="molecule type" value="Genomic_DNA"/>
</dbReference>
<dbReference type="AlphaFoldDB" id="A0A921P0D8"/>
<protein>
    <submittedName>
        <fullName evidence="1">Uncharacterized protein</fullName>
    </submittedName>
</protein>
<sequence length="83" mass="8771">MQLTETLADELAQEALAVATKLKDDSVIGRVAEAIGASSTTMEEAFLTAVRIRRAETRARALLGALREGPAAPPPPEDVQKNA</sequence>
<keyword evidence="2" id="KW-1185">Reference proteome</keyword>
<dbReference type="Proteomes" id="UP000698242">
    <property type="component" value="Unassembled WGS sequence"/>
</dbReference>
<proteinExistence type="predicted"/>
<dbReference type="RefSeq" id="WP_159964104.1">
    <property type="nucleotide sequence ID" value="NZ_APKE01000010.1"/>
</dbReference>